<name>A0AAV7H5K4_DENCH</name>
<keyword evidence="2" id="KW-0812">Transmembrane</keyword>
<evidence type="ECO:0000256" key="1">
    <source>
        <dbReference type="SAM" id="MobiDB-lite"/>
    </source>
</evidence>
<comment type="caution">
    <text evidence="3">The sequence shown here is derived from an EMBL/GenBank/DDBJ whole genome shotgun (WGS) entry which is preliminary data.</text>
</comment>
<evidence type="ECO:0000313" key="4">
    <source>
        <dbReference type="Proteomes" id="UP000775213"/>
    </source>
</evidence>
<feature type="transmembrane region" description="Helical" evidence="2">
    <location>
        <begin position="172"/>
        <end position="191"/>
    </location>
</feature>
<dbReference type="EMBL" id="JAGFBR010000008">
    <property type="protein sequence ID" value="KAH0462933.1"/>
    <property type="molecule type" value="Genomic_DNA"/>
</dbReference>
<feature type="transmembrane region" description="Helical" evidence="2">
    <location>
        <begin position="345"/>
        <end position="363"/>
    </location>
</feature>
<feature type="transmembrane region" description="Helical" evidence="2">
    <location>
        <begin position="247"/>
        <end position="271"/>
    </location>
</feature>
<feature type="compositionally biased region" description="Basic residues" evidence="1">
    <location>
        <begin position="392"/>
        <end position="401"/>
    </location>
</feature>
<keyword evidence="2" id="KW-0472">Membrane</keyword>
<dbReference type="AlphaFoldDB" id="A0AAV7H5K4"/>
<feature type="transmembrane region" description="Helical" evidence="2">
    <location>
        <begin position="145"/>
        <end position="165"/>
    </location>
</feature>
<protein>
    <submittedName>
        <fullName evidence="3">Uncharacterized protein</fullName>
    </submittedName>
</protein>
<gene>
    <name evidence="3" type="ORF">IEQ34_007515</name>
</gene>
<evidence type="ECO:0000313" key="3">
    <source>
        <dbReference type="EMBL" id="KAH0462933.1"/>
    </source>
</evidence>
<feature type="transmembrane region" description="Helical" evidence="2">
    <location>
        <begin position="283"/>
        <end position="301"/>
    </location>
</feature>
<reference evidence="3 4" key="1">
    <citation type="journal article" date="2021" name="Hortic Res">
        <title>Chromosome-scale assembly of the Dendrobium chrysotoxum genome enhances the understanding of orchid evolution.</title>
        <authorList>
            <person name="Zhang Y."/>
            <person name="Zhang G.Q."/>
            <person name="Zhang D."/>
            <person name="Liu X.D."/>
            <person name="Xu X.Y."/>
            <person name="Sun W.H."/>
            <person name="Yu X."/>
            <person name="Zhu X."/>
            <person name="Wang Z.W."/>
            <person name="Zhao X."/>
            <person name="Zhong W.Y."/>
            <person name="Chen H."/>
            <person name="Yin W.L."/>
            <person name="Huang T."/>
            <person name="Niu S.C."/>
            <person name="Liu Z.J."/>
        </authorList>
    </citation>
    <scope>NUCLEOTIDE SEQUENCE [LARGE SCALE GENOMIC DNA]</scope>
    <source>
        <strain evidence="3">Lindl</strain>
    </source>
</reference>
<dbReference type="Proteomes" id="UP000775213">
    <property type="component" value="Unassembled WGS sequence"/>
</dbReference>
<dbReference type="Gene3D" id="6.10.250.1310">
    <property type="match status" value="1"/>
</dbReference>
<accession>A0AAV7H5K4</accession>
<organism evidence="3 4">
    <name type="scientific">Dendrobium chrysotoxum</name>
    <name type="common">Orchid</name>
    <dbReference type="NCBI Taxonomy" id="161865"/>
    <lineage>
        <taxon>Eukaryota</taxon>
        <taxon>Viridiplantae</taxon>
        <taxon>Streptophyta</taxon>
        <taxon>Embryophyta</taxon>
        <taxon>Tracheophyta</taxon>
        <taxon>Spermatophyta</taxon>
        <taxon>Magnoliopsida</taxon>
        <taxon>Liliopsida</taxon>
        <taxon>Asparagales</taxon>
        <taxon>Orchidaceae</taxon>
        <taxon>Epidendroideae</taxon>
        <taxon>Malaxideae</taxon>
        <taxon>Dendrobiinae</taxon>
        <taxon>Dendrobium</taxon>
    </lineage>
</organism>
<keyword evidence="2" id="KW-1133">Transmembrane helix</keyword>
<feature type="transmembrane region" description="Helical" evidence="2">
    <location>
        <begin position="369"/>
        <end position="386"/>
    </location>
</feature>
<feature type="region of interest" description="Disordered" evidence="1">
    <location>
        <begin position="392"/>
        <end position="436"/>
    </location>
</feature>
<keyword evidence="4" id="KW-1185">Reference proteome</keyword>
<sequence length="450" mass="50583">MNRWVPTEGDSTDPLQMELYKLQSKIHKCTEQYMKNKKLLQEQFKQEQDEILKKYATKIQELDALLPSPRIKSKDNSSGDEFFNLLWWSVAFPFPLAASSVSPLNPSILVVCAVSHEICWASCACCLGCWFAPSVPSRLGWFRGFLAGFLCLFLRFPVCLFGSLTGLFRGCFLCRILGLLFGTFGLLLLWWSVAFPFPLAASSVSPLNPSVLVVFAVSHEICWASCACCLGCWFAPSIPSRLGWFRGFLAGFLCLFLRFPVCLFGSLTGLFRGCFLGCSVTVFWLFRGCFLGCSVAIFWLFRDKYQLWYKNKVIIQAGNMGFSELENVWPLRSCKQSSSSKPSNLNIASFSVTFAVNIATDPIRGMTKIIHSFAFILLLLLLPNVIQDKSKRNVGKKKRSKQTNVPVADAMSNLPRGEASRRKWRSSTRLHTDGKDCAKKGHKGLFGSWI</sequence>
<feature type="transmembrane region" description="Helical" evidence="2">
    <location>
        <begin position="211"/>
        <end position="235"/>
    </location>
</feature>
<evidence type="ECO:0000256" key="2">
    <source>
        <dbReference type="SAM" id="Phobius"/>
    </source>
</evidence>
<proteinExistence type="predicted"/>